<dbReference type="InterPro" id="IPR022496">
    <property type="entry name" value="T6A_TsaB"/>
</dbReference>
<dbReference type="RefSeq" id="WP_313874849.1">
    <property type="nucleotide sequence ID" value="NZ_JAVBIK010000001.1"/>
</dbReference>
<evidence type="ECO:0000313" key="2">
    <source>
        <dbReference type="EMBL" id="MDT7519149.1"/>
    </source>
</evidence>
<dbReference type="NCBIfam" id="TIGR03725">
    <property type="entry name" value="T6A_YeaZ"/>
    <property type="match status" value="1"/>
</dbReference>
<dbReference type="Gene3D" id="3.30.420.40">
    <property type="match status" value="2"/>
</dbReference>
<comment type="caution">
    <text evidence="2">The sequence shown here is derived from an EMBL/GenBank/DDBJ whole genome shotgun (WGS) entry which is preliminary data.</text>
</comment>
<protein>
    <submittedName>
        <fullName evidence="2">tRNA (Adenosine(37)-N6)-threonylcarbamoyltransferase complex dimerization subunit type 1 TsaB</fullName>
        <ecNumber evidence="2">2.3.1.234</ecNumber>
    </submittedName>
</protein>
<evidence type="ECO:0000313" key="3">
    <source>
        <dbReference type="Proteomes" id="UP001321700"/>
    </source>
</evidence>
<dbReference type="PANTHER" id="PTHR11735:SF11">
    <property type="entry name" value="TRNA THREONYLCARBAMOYLADENOSINE BIOSYNTHESIS PROTEIN TSAB"/>
    <property type="match status" value="1"/>
</dbReference>
<dbReference type="CDD" id="cd24032">
    <property type="entry name" value="ASKHA_NBD_TsaB"/>
    <property type="match status" value="1"/>
</dbReference>
<keyword evidence="2" id="KW-0808">Transferase</keyword>
<dbReference type="Proteomes" id="UP001321700">
    <property type="component" value="Unassembled WGS sequence"/>
</dbReference>
<dbReference type="GO" id="GO:0061711">
    <property type="term" value="F:tRNA N(6)-L-threonylcarbamoyladenine synthase activity"/>
    <property type="evidence" value="ECO:0007669"/>
    <property type="project" value="UniProtKB-EC"/>
</dbReference>
<dbReference type="SUPFAM" id="SSF53067">
    <property type="entry name" value="Actin-like ATPase domain"/>
    <property type="match status" value="2"/>
</dbReference>
<keyword evidence="3" id="KW-1185">Reference proteome</keyword>
<organism evidence="2 3">
    <name type="scientific">Rhodoferax potami</name>
    <dbReference type="NCBI Taxonomy" id="3068338"/>
    <lineage>
        <taxon>Bacteria</taxon>
        <taxon>Pseudomonadati</taxon>
        <taxon>Pseudomonadota</taxon>
        <taxon>Betaproteobacteria</taxon>
        <taxon>Burkholderiales</taxon>
        <taxon>Comamonadaceae</taxon>
        <taxon>Rhodoferax</taxon>
    </lineage>
</organism>
<accession>A0ABU3KPG8</accession>
<dbReference type="Pfam" id="PF00814">
    <property type="entry name" value="TsaD"/>
    <property type="match status" value="1"/>
</dbReference>
<dbReference type="InterPro" id="IPR000905">
    <property type="entry name" value="Gcp-like_dom"/>
</dbReference>
<gene>
    <name evidence="2" type="primary">tsaB</name>
    <name evidence="2" type="ORF">RAE19_10565</name>
</gene>
<dbReference type="InterPro" id="IPR043129">
    <property type="entry name" value="ATPase_NBD"/>
</dbReference>
<keyword evidence="2" id="KW-0012">Acyltransferase</keyword>
<dbReference type="PANTHER" id="PTHR11735">
    <property type="entry name" value="TRNA N6-ADENOSINE THREONYLCARBAMOYLTRANSFERASE"/>
    <property type="match status" value="1"/>
</dbReference>
<dbReference type="EMBL" id="JAVBIK010000001">
    <property type="protein sequence ID" value="MDT7519149.1"/>
    <property type="molecule type" value="Genomic_DNA"/>
</dbReference>
<dbReference type="EC" id="2.3.1.234" evidence="2"/>
<reference evidence="2 3" key="1">
    <citation type="submission" date="2023-08" db="EMBL/GenBank/DDBJ databases">
        <title>Rhodoferax potami sp. nov. and Rhodoferax mekongensis sp. nov., isolated from the Mekong River in Thailand.</title>
        <authorList>
            <person name="Kitikhun S."/>
            <person name="Charoenyingcharoen P."/>
            <person name="Siriarchawattana P."/>
            <person name="Likhitrattanapisal S."/>
            <person name="Nilsakha T."/>
            <person name="Chanpet A."/>
            <person name="Rattanawaree P."/>
            <person name="Ingsriswang S."/>
        </authorList>
    </citation>
    <scope>NUCLEOTIDE SEQUENCE [LARGE SCALE GENOMIC DNA]</scope>
    <source>
        <strain evidence="2 3">TBRC 17660</strain>
    </source>
</reference>
<evidence type="ECO:0000259" key="1">
    <source>
        <dbReference type="Pfam" id="PF00814"/>
    </source>
</evidence>
<name>A0ABU3KPG8_9BURK</name>
<feature type="domain" description="Gcp-like" evidence="1">
    <location>
        <begin position="40"/>
        <end position="230"/>
    </location>
</feature>
<proteinExistence type="predicted"/>
<sequence length="248" mass="25579">MNLLALDTGTEFLSIALRTEGPHGSRVVEHQSAGGAKASTDLIAAVLQMLADAGVRLADLDAICFGSGPGSFTGLRTACSVVQGLAFGAGVPVLPVDSLLAVAEDARFRALPDVPVLQVTALLDARMDEIYAARYRFENGQWQTLSASALLRPEDWVASPAGDAPHVVAGNVFTVYADRLSPASLQAAQVVPALPLAAAMLRVAPALLAQGLAVDAALAMPSYIRDKVAKTTAEREAEKAAALAAAVP</sequence>